<feature type="compositionally biased region" description="Low complexity" evidence="8">
    <location>
        <begin position="476"/>
        <end position="486"/>
    </location>
</feature>
<evidence type="ECO:0000256" key="8">
    <source>
        <dbReference type="SAM" id="MobiDB-lite"/>
    </source>
</evidence>
<feature type="compositionally biased region" description="Acidic residues" evidence="8">
    <location>
        <begin position="408"/>
        <end position="426"/>
    </location>
</feature>
<feature type="compositionally biased region" description="Basic and acidic residues" evidence="8">
    <location>
        <begin position="436"/>
        <end position="475"/>
    </location>
</feature>
<dbReference type="InterPro" id="IPR006786">
    <property type="entry name" value="Pinin_SDK_MemA"/>
</dbReference>
<evidence type="ECO:0000256" key="7">
    <source>
        <dbReference type="ARBA" id="ARBA00023242"/>
    </source>
</evidence>
<comment type="similarity">
    <text evidence="2">Belongs to the pinin family.</text>
</comment>
<evidence type="ECO:0000256" key="3">
    <source>
        <dbReference type="ARBA" id="ARBA00022664"/>
    </source>
</evidence>
<feature type="compositionally biased region" description="Low complexity" evidence="8">
    <location>
        <begin position="173"/>
        <end position="184"/>
    </location>
</feature>
<feature type="region of interest" description="Disordered" evidence="8">
    <location>
        <begin position="370"/>
        <end position="486"/>
    </location>
</feature>
<keyword evidence="5" id="KW-0804">Transcription</keyword>
<dbReference type="EMBL" id="CAXHTA020000012">
    <property type="protein sequence ID" value="CAL5225534.1"/>
    <property type="molecule type" value="Genomic_DNA"/>
</dbReference>
<keyword evidence="6" id="KW-0508">mRNA splicing</keyword>
<feature type="domain" description="Pinin/SDK/MemA protein" evidence="9">
    <location>
        <begin position="213"/>
        <end position="332"/>
    </location>
</feature>
<feature type="region of interest" description="Disordered" evidence="8">
    <location>
        <begin position="1"/>
        <end position="216"/>
    </location>
</feature>
<evidence type="ECO:0000256" key="1">
    <source>
        <dbReference type="ARBA" id="ARBA00004123"/>
    </source>
</evidence>
<evidence type="ECO:0000256" key="2">
    <source>
        <dbReference type="ARBA" id="ARBA00010386"/>
    </source>
</evidence>
<accession>A0ABP1G066</accession>
<evidence type="ECO:0000256" key="5">
    <source>
        <dbReference type="ARBA" id="ARBA00023163"/>
    </source>
</evidence>
<feature type="compositionally biased region" description="Basic and acidic residues" evidence="8">
    <location>
        <begin position="127"/>
        <end position="143"/>
    </location>
</feature>
<keyword evidence="4" id="KW-0805">Transcription regulation</keyword>
<dbReference type="PANTHER" id="PTHR12707:SF0">
    <property type="entry name" value="PININ"/>
    <property type="match status" value="1"/>
</dbReference>
<dbReference type="PANTHER" id="PTHR12707">
    <property type="entry name" value="PINN"/>
    <property type="match status" value="1"/>
</dbReference>
<evidence type="ECO:0000313" key="10">
    <source>
        <dbReference type="EMBL" id="CAL5225534.1"/>
    </source>
</evidence>
<proteinExistence type="inferred from homology"/>
<name>A0ABP1G066_9CHLO</name>
<feature type="compositionally biased region" description="Basic and acidic residues" evidence="8">
    <location>
        <begin position="10"/>
        <end position="31"/>
    </location>
</feature>
<organism evidence="10 11">
    <name type="scientific">Coccomyxa viridis</name>
    <dbReference type="NCBI Taxonomy" id="1274662"/>
    <lineage>
        <taxon>Eukaryota</taxon>
        <taxon>Viridiplantae</taxon>
        <taxon>Chlorophyta</taxon>
        <taxon>core chlorophytes</taxon>
        <taxon>Trebouxiophyceae</taxon>
        <taxon>Trebouxiophyceae incertae sedis</taxon>
        <taxon>Coccomyxaceae</taxon>
        <taxon>Coccomyxa</taxon>
    </lineage>
</organism>
<keyword evidence="7" id="KW-0539">Nucleus</keyword>
<keyword evidence="3" id="KW-0507">mRNA processing</keyword>
<evidence type="ECO:0000256" key="4">
    <source>
        <dbReference type="ARBA" id="ARBA00023015"/>
    </source>
</evidence>
<evidence type="ECO:0000313" key="11">
    <source>
        <dbReference type="Proteomes" id="UP001497392"/>
    </source>
</evidence>
<feature type="compositionally biased region" description="Pro residues" evidence="8">
    <location>
        <begin position="158"/>
        <end position="167"/>
    </location>
</feature>
<keyword evidence="11" id="KW-1185">Reference proteome</keyword>
<comment type="subcellular location">
    <subcellularLocation>
        <location evidence="1">Nucleus</location>
    </subcellularLocation>
</comment>
<evidence type="ECO:0000259" key="9">
    <source>
        <dbReference type="Pfam" id="PF04696"/>
    </source>
</evidence>
<reference evidence="10 11" key="1">
    <citation type="submission" date="2024-06" db="EMBL/GenBank/DDBJ databases">
        <authorList>
            <person name="Kraege A."/>
            <person name="Thomma B."/>
        </authorList>
    </citation>
    <scope>NUCLEOTIDE SEQUENCE [LARGE SCALE GENOMIC DNA]</scope>
</reference>
<feature type="compositionally biased region" description="Basic and acidic residues" evidence="8">
    <location>
        <begin position="382"/>
        <end position="397"/>
    </location>
</feature>
<dbReference type="Proteomes" id="UP001497392">
    <property type="component" value="Unassembled WGS sequence"/>
</dbReference>
<gene>
    <name evidence="10" type="primary">g8367</name>
    <name evidence="10" type="ORF">VP750_LOCUS7193</name>
</gene>
<dbReference type="Pfam" id="PF04696">
    <property type="entry name" value="Pinin_SDK_memA"/>
    <property type="match status" value="1"/>
</dbReference>
<protein>
    <submittedName>
        <fullName evidence="10">G8367 protein</fullName>
    </submittedName>
</protein>
<evidence type="ECO:0000256" key="6">
    <source>
        <dbReference type="ARBA" id="ARBA00023187"/>
    </source>
</evidence>
<comment type="caution">
    <text evidence="10">The sequence shown here is derived from an EMBL/GenBank/DDBJ whole genome shotgun (WGS) entry which is preliminary data.</text>
</comment>
<sequence length="486" mass="53459">MNLDIDQLQEELHDIDRQRHEVTERIRDYGVRGRGRGGFGFPGRPFRPVDAPSDGPGTPSSSRHEPIPSFNEKFGNGRGLSALRRPHADADLGRPGRAPLHASENDRFGRQGSYRDGGPSPRAALRHPLDRDSGPQNGRRDFSSRGSGEEAPAAEALPGPPPLPAAPPKKKVLSAAVVVGSSLAEDAELPGPPEELPAPKRPRDDSDENPAMKKRNKRMFGALLGTLQRFKDEDAAAKRSRIAQQREEALKRADAHAAEELIRAREHERQQAAKARMAELNRKRELNAAAELKRAEIILARRYTHQAMLAKFLRTAAQPQLLWTPAKHCADTILLEEQRQLELAVWMDKEKGKLEENRTQIIDRTKAIIEQAGKMRSAPVGRPDRRPDESTVGKEGDAEMQDANANAVEEEQQEQEDMEAEGEAEGEAAGTAHALANEERERGDVGKVNASDRYEAAPDEETRKEDAVTDVEEHAAAASAATAKVL</sequence>
<dbReference type="InterPro" id="IPR039853">
    <property type="entry name" value="Pinin"/>
</dbReference>